<dbReference type="Proteomes" id="UP000440498">
    <property type="component" value="Unassembled WGS sequence"/>
</dbReference>
<evidence type="ECO:0000313" key="2">
    <source>
        <dbReference type="EMBL" id="MQA41098.1"/>
    </source>
</evidence>
<gene>
    <name evidence="2" type="ORF">GEV02_23430</name>
</gene>
<dbReference type="RefSeq" id="WP_152840388.1">
    <property type="nucleotide sequence ID" value="NZ_WHUG01000011.1"/>
</dbReference>
<dbReference type="EMBL" id="WHUG01000011">
    <property type="protein sequence ID" value="MQA41098.1"/>
    <property type="molecule type" value="Genomic_DNA"/>
</dbReference>
<sequence>MVPAEYEGLWRRSGIWRSNGSSDLTTQVWWFQAARYHIDLRVPVDRIGINGFAGETVVEGTRCTWHPAIAYPALSSELDAGWMRFDDADHVHETGLDNSYDEDWYREPSGPMHGVRLAAAHGDQLAYLLISDEWMAWACGSPSGACDITVYRREQQQWVAIASNLPAPAHAVMLGKEQVLQWQAGDLIEVPMTPGMNYQVAGNTEPHRSWPP</sequence>
<comment type="caution">
    <text evidence="2">The sequence shown here is derived from an EMBL/GenBank/DDBJ whole genome shotgun (WGS) entry which is preliminary data.</text>
</comment>
<feature type="domain" description="YDG" evidence="1">
    <location>
        <begin position="1"/>
        <end position="35"/>
    </location>
</feature>
<keyword evidence="3" id="KW-1185">Reference proteome</keyword>
<evidence type="ECO:0000313" key="3">
    <source>
        <dbReference type="Proteomes" id="UP000440498"/>
    </source>
</evidence>
<accession>A0A6A7N8C8</accession>
<reference evidence="2 3" key="1">
    <citation type="submission" date="2019-10" db="EMBL/GenBank/DDBJ databases">
        <title>Two novel species isolated from a subtropical stream in China.</title>
        <authorList>
            <person name="Lu H."/>
        </authorList>
    </citation>
    <scope>NUCLEOTIDE SEQUENCE [LARGE SCALE GENOMIC DNA]</scope>
    <source>
        <strain evidence="2 3">FT29W</strain>
    </source>
</reference>
<dbReference type="InterPro" id="IPR003105">
    <property type="entry name" value="SRA_YDG"/>
</dbReference>
<protein>
    <recommendedName>
        <fullName evidence="1">YDG domain-containing protein</fullName>
    </recommendedName>
</protein>
<evidence type="ECO:0000259" key="1">
    <source>
        <dbReference type="PROSITE" id="PS51015"/>
    </source>
</evidence>
<dbReference type="AlphaFoldDB" id="A0A6A7N8C8"/>
<organism evidence="2 3">
    <name type="scientific">Rugamonas aquatica</name>
    <dbReference type="NCBI Taxonomy" id="2743357"/>
    <lineage>
        <taxon>Bacteria</taxon>
        <taxon>Pseudomonadati</taxon>
        <taxon>Pseudomonadota</taxon>
        <taxon>Betaproteobacteria</taxon>
        <taxon>Burkholderiales</taxon>
        <taxon>Oxalobacteraceae</taxon>
        <taxon>Telluria group</taxon>
        <taxon>Rugamonas</taxon>
    </lineage>
</organism>
<dbReference type="PROSITE" id="PS51015">
    <property type="entry name" value="YDG"/>
    <property type="match status" value="1"/>
</dbReference>
<name>A0A6A7N8C8_9BURK</name>
<proteinExistence type="predicted"/>